<dbReference type="EMBL" id="AP023367">
    <property type="protein sequence ID" value="BCJ94514.1"/>
    <property type="molecule type" value="Genomic_DNA"/>
</dbReference>
<proteinExistence type="predicted"/>
<dbReference type="GO" id="GO:0042601">
    <property type="term" value="C:endospore-forming forespore"/>
    <property type="evidence" value="ECO:0007669"/>
    <property type="project" value="TreeGrafter"/>
</dbReference>
<dbReference type="AlphaFoldDB" id="A0A6S6QV73"/>
<name>A0A6S6QV73_9FIRM</name>
<dbReference type="KEGG" id="acel:acsn021_20830"/>
<dbReference type="PANTHER" id="PTHR37822:SF2">
    <property type="entry name" value="SPORE PHOTOPRODUCT LYASE"/>
    <property type="match status" value="1"/>
</dbReference>
<dbReference type="Pfam" id="PF20903">
    <property type="entry name" value="SPL"/>
    <property type="match status" value="1"/>
</dbReference>
<keyword evidence="2" id="KW-1185">Reference proteome</keyword>
<evidence type="ECO:0000313" key="1">
    <source>
        <dbReference type="EMBL" id="BCJ94514.1"/>
    </source>
</evidence>
<dbReference type="GO" id="GO:0051539">
    <property type="term" value="F:4 iron, 4 sulfur cluster binding"/>
    <property type="evidence" value="ECO:0007669"/>
    <property type="project" value="TreeGrafter"/>
</dbReference>
<dbReference type="InterPro" id="IPR049539">
    <property type="entry name" value="SPL"/>
</dbReference>
<dbReference type="Gene3D" id="3.40.50.12110">
    <property type="match status" value="1"/>
</dbReference>
<organism evidence="1 2">
    <name type="scientific">Anaerocolumna cellulosilytica</name>
    <dbReference type="NCBI Taxonomy" id="433286"/>
    <lineage>
        <taxon>Bacteria</taxon>
        <taxon>Bacillati</taxon>
        <taxon>Bacillota</taxon>
        <taxon>Clostridia</taxon>
        <taxon>Lachnospirales</taxon>
        <taxon>Lachnospiraceae</taxon>
        <taxon>Anaerocolumna</taxon>
    </lineage>
</organism>
<dbReference type="PANTHER" id="PTHR37822">
    <property type="entry name" value="SPORE PHOTOPRODUCT LYASE-RELATED"/>
    <property type="match status" value="1"/>
</dbReference>
<dbReference type="Proteomes" id="UP000515561">
    <property type="component" value="Chromosome"/>
</dbReference>
<gene>
    <name evidence="1" type="ORF">acsn021_20830</name>
</gene>
<dbReference type="RefSeq" id="WP_184089911.1">
    <property type="nucleotide sequence ID" value="NZ_AP023367.1"/>
</dbReference>
<sequence length="349" mass="41319">MTSLSKGCYNTFFSHIYIEKEILHHKNTQKILRRFPGAEIVEISHYKDIFCRKGQNFFIQKKCPCLILAKKNNSMIYEGAPVCQSFGNNHFYYTSSVMNCIYDCEYCYLQGMYPSAHLVVFVNLEDIFLEVEKLLTLHPVYLCISYDTDLLAIDSALLYVKEWMEFCRKHKDLTIELRTKSSNWNTLNYTCKSYNENTPPQNFILAWTLSPSEFVKAYEKHTPPLEERIRCAVNAINAGYKVRLCFDPMLYHKDWKSIYENFIRTVFKQINGEQLFDVSLGVFRISQEFLKQMRKQRMDSVILQYPYENDNGVYHYNKSLTHEMIAYMECLLGEHIPKNKVFVWKETTL</sequence>
<accession>A0A6S6QV73</accession>
<reference evidence="1 2" key="1">
    <citation type="journal article" date="2016" name="Int. J. Syst. Evol. Microbiol.">
        <title>Descriptions of Anaerotaenia torta gen. nov., sp. nov. and Anaerocolumna cellulosilytica gen. nov., sp. nov. isolated from a methanogenic reactor of cattle waste.</title>
        <authorList>
            <person name="Uek A."/>
            <person name="Ohtaki Y."/>
            <person name="Kaku N."/>
            <person name="Ueki K."/>
        </authorList>
    </citation>
    <scope>NUCLEOTIDE SEQUENCE [LARGE SCALE GENOMIC DNA]</scope>
    <source>
        <strain evidence="1 2">SN021</strain>
    </source>
</reference>
<dbReference type="GO" id="GO:1904047">
    <property type="term" value="F:S-adenosyl-L-methionine binding"/>
    <property type="evidence" value="ECO:0007669"/>
    <property type="project" value="TreeGrafter"/>
</dbReference>
<evidence type="ECO:0000313" key="2">
    <source>
        <dbReference type="Proteomes" id="UP000515561"/>
    </source>
</evidence>
<protein>
    <submittedName>
        <fullName evidence="1">Uncharacterized protein</fullName>
    </submittedName>
</protein>
<dbReference type="GO" id="GO:0003913">
    <property type="term" value="F:DNA photolyase activity"/>
    <property type="evidence" value="ECO:0007669"/>
    <property type="project" value="TreeGrafter"/>
</dbReference>
<dbReference type="Gene3D" id="3.80.30.30">
    <property type="match status" value="1"/>
</dbReference>